<dbReference type="KEGG" id="bcai:K788_00015910"/>
<organism evidence="2 3">
    <name type="scientific">Paraburkholderia caribensis MBA4</name>
    <dbReference type="NCBI Taxonomy" id="1323664"/>
    <lineage>
        <taxon>Bacteria</taxon>
        <taxon>Pseudomonadati</taxon>
        <taxon>Pseudomonadota</taxon>
        <taxon>Betaproteobacteria</taxon>
        <taxon>Burkholderiales</taxon>
        <taxon>Burkholderiaceae</taxon>
        <taxon>Paraburkholderia</taxon>
    </lineage>
</organism>
<evidence type="ECO:0000313" key="3">
    <source>
        <dbReference type="Proteomes" id="UP000019146"/>
    </source>
</evidence>
<feature type="compositionally biased region" description="Basic and acidic residues" evidence="1">
    <location>
        <begin position="47"/>
        <end position="67"/>
    </location>
</feature>
<dbReference type="Proteomes" id="UP000019146">
    <property type="component" value="Chromosome 2"/>
</dbReference>
<accession>A0A0P0REI1</accession>
<protein>
    <submittedName>
        <fullName evidence="2">Uncharacterized protein</fullName>
    </submittedName>
</protein>
<dbReference type="GeneID" id="69970757"/>
<evidence type="ECO:0000256" key="1">
    <source>
        <dbReference type="SAM" id="MobiDB-lite"/>
    </source>
</evidence>
<proteinExistence type="predicted"/>
<evidence type="ECO:0000313" key="2">
    <source>
        <dbReference type="EMBL" id="ALL66839.1"/>
    </source>
</evidence>
<reference evidence="2 3" key="1">
    <citation type="journal article" date="2014" name="Genome Announc.">
        <title>Draft Genome Sequence of the Haloacid-Degrading Burkholderia caribensis Strain MBA4.</title>
        <authorList>
            <person name="Pan Y."/>
            <person name="Kong K.F."/>
            <person name="Tsang J.S."/>
        </authorList>
    </citation>
    <scope>NUCLEOTIDE SEQUENCE [LARGE SCALE GENOMIC DNA]</scope>
    <source>
        <strain evidence="2 3">MBA4</strain>
    </source>
</reference>
<sequence length="67" mass="7314">MNSGRTSKEQFFERLGAMADEMNETYGKDFALGALILTARFVAEGRGPGDAEKSVILTDENRGRVST</sequence>
<dbReference type="RefSeq" id="WP_035988375.1">
    <property type="nucleotide sequence ID" value="NZ_CP012747.1"/>
</dbReference>
<gene>
    <name evidence="2" type="ORF">K788_00015910</name>
</gene>
<name>A0A0P0REI1_9BURK</name>
<dbReference type="EMBL" id="CP012747">
    <property type="protein sequence ID" value="ALL66839.1"/>
    <property type="molecule type" value="Genomic_DNA"/>
</dbReference>
<feature type="region of interest" description="Disordered" evidence="1">
    <location>
        <begin position="46"/>
        <end position="67"/>
    </location>
</feature>
<dbReference type="AlphaFoldDB" id="A0A0P0REI1"/>